<evidence type="ECO:0000313" key="3">
    <source>
        <dbReference type="Proteomes" id="UP000659654"/>
    </source>
</evidence>
<dbReference type="WBParaSite" id="BXY_0814300.1">
    <property type="protein sequence ID" value="BXY_0814300.1"/>
    <property type="gene ID" value="BXY_0814300"/>
</dbReference>
<evidence type="ECO:0000313" key="2">
    <source>
        <dbReference type="Proteomes" id="UP000095284"/>
    </source>
</evidence>
<sequence length="66" mass="7634">MVANNAEFLANEYEYGREVRLSGTGKNRTKTEMHEVKQPSLGGHTRKLVNNWTANDRRHRVHAKDN</sequence>
<dbReference type="AlphaFoldDB" id="A0A1I7S558"/>
<dbReference type="EMBL" id="CAJFDI010000004">
    <property type="protein sequence ID" value="CAD5227449.1"/>
    <property type="molecule type" value="Genomic_DNA"/>
</dbReference>
<evidence type="ECO:0000313" key="4">
    <source>
        <dbReference type="WBParaSite" id="BXY_0814300.1"/>
    </source>
</evidence>
<proteinExistence type="predicted"/>
<dbReference type="Pfam" id="PF10195">
    <property type="entry name" value="Phospho_p8"/>
    <property type="match status" value="1"/>
</dbReference>
<protein>
    <submittedName>
        <fullName evidence="1">(pine wood nematode) hypothetical protein</fullName>
    </submittedName>
</protein>
<dbReference type="EMBL" id="CAJFCV020000004">
    <property type="protein sequence ID" value="CAG9117730.1"/>
    <property type="molecule type" value="Genomic_DNA"/>
</dbReference>
<dbReference type="SMR" id="A0A1I7S558"/>
<dbReference type="InterPro" id="IPR018792">
    <property type="entry name" value="NUPR1-like"/>
</dbReference>
<dbReference type="Proteomes" id="UP000582659">
    <property type="component" value="Unassembled WGS sequence"/>
</dbReference>
<organism evidence="2 4">
    <name type="scientific">Bursaphelenchus xylophilus</name>
    <name type="common">Pinewood nematode worm</name>
    <name type="synonym">Aphelenchoides xylophilus</name>
    <dbReference type="NCBI Taxonomy" id="6326"/>
    <lineage>
        <taxon>Eukaryota</taxon>
        <taxon>Metazoa</taxon>
        <taxon>Ecdysozoa</taxon>
        <taxon>Nematoda</taxon>
        <taxon>Chromadorea</taxon>
        <taxon>Rhabditida</taxon>
        <taxon>Tylenchina</taxon>
        <taxon>Tylenchomorpha</taxon>
        <taxon>Aphelenchoidea</taxon>
        <taxon>Aphelenchoididae</taxon>
        <taxon>Bursaphelenchus</taxon>
    </lineage>
</organism>
<reference evidence="1" key="2">
    <citation type="submission" date="2020-09" db="EMBL/GenBank/DDBJ databases">
        <authorList>
            <person name="Kikuchi T."/>
        </authorList>
    </citation>
    <scope>NUCLEOTIDE SEQUENCE</scope>
    <source>
        <strain evidence="1">Ka4C1</strain>
    </source>
</reference>
<accession>A0A1I7S558</accession>
<reference evidence="4" key="1">
    <citation type="submission" date="2016-11" db="UniProtKB">
        <authorList>
            <consortium name="WormBaseParasite"/>
        </authorList>
    </citation>
    <scope>IDENTIFICATION</scope>
</reference>
<dbReference type="Proteomes" id="UP000095284">
    <property type="component" value="Unplaced"/>
</dbReference>
<dbReference type="OrthoDB" id="5839479at2759"/>
<name>A0A1I7S558_BURXY</name>
<evidence type="ECO:0000313" key="1">
    <source>
        <dbReference type="EMBL" id="CAD5227449.1"/>
    </source>
</evidence>
<dbReference type="Proteomes" id="UP000659654">
    <property type="component" value="Unassembled WGS sequence"/>
</dbReference>
<keyword evidence="3" id="KW-1185">Reference proteome</keyword>
<gene>
    <name evidence="1" type="ORF">BXYJ_LOCUS9955</name>
</gene>